<protein>
    <submittedName>
        <fullName evidence="5">3-oxoacyl-[acyl-carrier-protein] synthase-3</fullName>
    </submittedName>
</protein>
<dbReference type="SUPFAM" id="SSF53901">
    <property type="entry name" value="Thiolase-like"/>
    <property type="match status" value="2"/>
</dbReference>
<feature type="domain" description="Beta-ketoacyl-[acyl-carrier-protein] synthase III C-terminal" evidence="3">
    <location>
        <begin position="249"/>
        <end position="325"/>
    </location>
</feature>
<dbReference type="PANTHER" id="PTHR34069:SF2">
    <property type="entry name" value="BETA-KETOACYL-[ACYL-CARRIER-PROTEIN] SYNTHASE III"/>
    <property type="match status" value="1"/>
</dbReference>
<evidence type="ECO:0000259" key="4">
    <source>
        <dbReference type="Pfam" id="PF08545"/>
    </source>
</evidence>
<dbReference type="Gene3D" id="3.40.47.10">
    <property type="match status" value="1"/>
</dbReference>
<organism evidence="5 6">
    <name type="scientific">Desulfatibacillum alkenivorans DSM 16219</name>
    <dbReference type="NCBI Taxonomy" id="1121393"/>
    <lineage>
        <taxon>Bacteria</taxon>
        <taxon>Pseudomonadati</taxon>
        <taxon>Thermodesulfobacteriota</taxon>
        <taxon>Desulfobacteria</taxon>
        <taxon>Desulfobacterales</taxon>
        <taxon>Desulfatibacillaceae</taxon>
        <taxon>Desulfatibacillum</taxon>
    </lineage>
</organism>
<dbReference type="GO" id="GO:0004315">
    <property type="term" value="F:3-oxoacyl-[acyl-carrier-protein] synthase activity"/>
    <property type="evidence" value="ECO:0007669"/>
    <property type="project" value="InterPro"/>
</dbReference>
<dbReference type="AlphaFoldDB" id="A0A1M6CSN9"/>
<dbReference type="PANTHER" id="PTHR34069">
    <property type="entry name" value="3-OXOACYL-[ACYL-CARRIER-PROTEIN] SYNTHASE 3"/>
    <property type="match status" value="1"/>
</dbReference>
<gene>
    <name evidence="5" type="ORF">SAMN02745216_00316</name>
</gene>
<dbReference type="Pfam" id="PF08545">
    <property type="entry name" value="ACP_syn_III"/>
    <property type="match status" value="1"/>
</dbReference>
<accession>A0A1M6CSN9</accession>
<dbReference type="GO" id="GO:0044550">
    <property type="term" value="P:secondary metabolite biosynthetic process"/>
    <property type="evidence" value="ECO:0007669"/>
    <property type="project" value="TreeGrafter"/>
</dbReference>
<feature type="domain" description="Beta-ketoacyl-[acyl-carrier-protein] synthase III N-terminal" evidence="4">
    <location>
        <begin position="124"/>
        <end position="188"/>
    </location>
</feature>
<keyword evidence="6" id="KW-1185">Reference proteome</keyword>
<dbReference type="OrthoDB" id="9815506at2"/>
<evidence type="ECO:0000313" key="6">
    <source>
        <dbReference type="Proteomes" id="UP000183994"/>
    </source>
</evidence>
<evidence type="ECO:0000259" key="3">
    <source>
        <dbReference type="Pfam" id="PF08541"/>
    </source>
</evidence>
<proteinExistence type="predicted"/>
<dbReference type="STRING" id="1121393.SAMN02745216_00316"/>
<keyword evidence="2" id="KW-0012">Acyltransferase</keyword>
<dbReference type="InterPro" id="IPR013751">
    <property type="entry name" value="ACP_syn_III_N"/>
</dbReference>
<dbReference type="CDD" id="cd00830">
    <property type="entry name" value="KAS_III"/>
    <property type="match status" value="1"/>
</dbReference>
<sequence>MLFIHGMGHYHPENVITNRFLSSLDIGSNEKWIMERVGIEERRTSLDLDYIRLTLNRDVRAAAEASICTRAWCGAQAARMALERAGLKPEDVGMVISGSSSPYIVCPAEACSVAAELGVEAPCFDVNSACSTFIVQLCNLAAMRRDSLPRFVLVINLEHVTHSVDYSDRNSAPLFGDGAAAAVISLEESAPVEFFGAGFFSIPASWDKAVIPQGKHFYQEGRAVQGYAIRKTTDCLRYLQEQYGAEAPVFRFIGHQANYMMLAHVCQRCGINDQDHWHSVREFGNVGCSGAPSVLSMNWDKLEPGDHTAMVVVGGGLTYGRAMLRMNGLEEQGEYYAA</sequence>
<evidence type="ECO:0000256" key="2">
    <source>
        <dbReference type="ARBA" id="ARBA00023315"/>
    </source>
</evidence>
<dbReference type="Pfam" id="PF08541">
    <property type="entry name" value="ACP_syn_III_C"/>
    <property type="match status" value="1"/>
</dbReference>
<dbReference type="InterPro" id="IPR016039">
    <property type="entry name" value="Thiolase-like"/>
</dbReference>
<keyword evidence="1" id="KW-0808">Transferase</keyword>
<name>A0A1M6CSN9_9BACT</name>
<dbReference type="EMBL" id="FQZU01000001">
    <property type="protein sequence ID" value="SHI64032.1"/>
    <property type="molecule type" value="Genomic_DNA"/>
</dbReference>
<dbReference type="Proteomes" id="UP000183994">
    <property type="component" value="Unassembled WGS sequence"/>
</dbReference>
<evidence type="ECO:0000256" key="1">
    <source>
        <dbReference type="ARBA" id="ARBA00022679"/>
    </source>
</evidence>
<reference evidence="6" key="1">
    <citation type="submission" date="2016-11" db="EMBL/GenBank/DDBJ databases">
        <authorList>
            <person name="Varghese N."/>
            <person name="Submissions S."/>
        </authorList>
    </citation>
    <scope>NUCLEOTIDE SEQUENCE [LARGE SCALE GENOMIC DNA]</scope>
    <source>
        <strain evidence="6">DSM 16219</strain>
    </source>
</reference>
<dbReference type="RefSeq" id="WP_073472187.1">
    <property type="nucleotide sequence ID" value="NZ_FQZU01000001.1"/>
</dbReference>
<dbReference type="InterPro" id="IPR013747">
    <property type="entry name" value="ACP_syn_III_C"/>
</dbReference>
<evidence type="ECO:0000313" key="5">
    <source>
        <dbReference type="EMBL" id="SHI64032.1"/>
    </source>
</evidence>
<dbReference type="GO" id="GO:0006633">
    <property type="term" value="P:fatty acid biosynthetic process"/>
    <property type="evidence" value="ECO:0007669"/>
    <property type="project" value="InterPro"/>
</dbReference>